<keyword evidence="8 11" id="KW-0460">Magnesium</keyword>
<dbReference type="SUPFAM" id="SSF143631">
    <property type="entry name" value="ApbE-like"/>
    <property type="match status" value="1"/>
</dbReference>
<evidence type="ECO:0000256" key="1">
    <source>
        <dbReference type="ARBA" id="ARBA00008282"/>
    </source>
</evidence>
<keyword evidence="4 11" id="KW-0285">Flavoprotein</keyword>
<feature type="binding site" evidence="12">
    <location>
        <position position="287"/>
    </location>
    <ligand>
        <name>Mg(2+)</name>
        <dbReference type="ChEBI" id="CHEBI:18420"/>
    </ligand>
</feature>
<dbReference type="PANTHER" id="PTHR30040:SF2">
    <property type="entry name" value="FAD:PROTEIN FMN TRANSFERASE"/>
    <property type="match status" value="1"/>
</dbReference>
<dbReference type="GO" id="GO:0005886">
    <property type="term" value="C:plasma membrane"/>
    <property type="evidence" value="ECO:0007669"/>
    <property type="project" value="UniProtKB-SubCell"/>
</dbReference>
<feature type="binding site" evidence="12">
    <location>
        <position position="176"/>
    </location>
    <ligand>
        <name>Mg(2+)</name>
        <dbReference type="ChEBI" id="CHEBI:18420"/>
    </ligand>
</feature>
<accession>A0A831RXZ2</accession>
<keyword evidence="6 11" id="KW-0479">Metal-binding</keyword>
<dbReference type="GO" id="GO:0016740">
    <property type="term" value="F:transferase activity"/>
    <property type="evidence" value="ECO:0007669"/>
    <property type="project" value="UniProtKB-UniRule"/>
</dbReference>
<keyword evidence="13" id="KW-0449">Lipoprotein</keyword>
<dbReference type="PIRSF" id="PIRSF006268">
    <property type="entry name" value="ApbE"/>
    <property type="match status" value="1"/>
</dbReference>
<keyword evidence="13" id="KW-0472">Membrane</keyword>
<dbReference type="Pfam" id="PF02424">
    <property type="entry name" value="ApbE"/>
    <property type="match status" value="1"/>
</dbReference>
<reference evidence="14" key="1">
    <citation type="journal article" date="2020" name="mSystems">
        <title>Genome- and Community-Level Interaction Insights into Carbon Utilization and Element Cycling Functions of Hydrothermarchaeota in Hydrothermal Sediment.</title>
        <authorList>
            <person name="Zhou Z."/>
            <person name="Liu Y."/>
            <person name="Xu W."/>
            <person name="Pan J."/>
            <person name="Luo Z.H."/>
            <person name="Li M."/>
        </authorList>
    </citation>
    <scope>NUCLEOTIDE SEQUENCE [LARGE SCALE GENOMIC DNA]</scope>
    <source>
        <strain evidence="14">HyVt-458</strain>
    </source>
</reference>
<evidence type="ECO:0000256" key="10">
    <source>
        <dbReference type="ARBA" id="ARBA00048540"/>
    </source>
</evidence>
<keyword evidence="13" id="KW-1003">Cell membrane</keyword>
<evidence type="ECO:0000256" key="4">
    <source>
        <dbReference type="ARBA" id="ARBA00022630"/>
    </source>
</evidence>
<evidence type="ECO:0000313" key="14">
    <source>
        <dbReference type="EMBL" id="HEC07109.1"/>
    </source>
</evidence>
<evidence type="ECO:0000256" key="7">
    <source>
        <dbReference type="ARBA" id="ARBA00022827"/>
    </source>
</evidence>
<dbReference type="InterPro" id="IPR024932">
    <property type="entry name" value="ApbE"/>
</dbReference>
<evidence type="ECO:0000256" key="3">
    <source>
        <dbReference type="ARBA" id="ARBA00016337"/>
    </source>
</evidence>
<feature type="chain" id="PRO_5033100106" description="FAD:protein FMN transferase" evidence="13">
    <location>
        <begin position="23"/>
        <end position="356"/>
    </location>
</feature>
<evidence type="ECO:0000256" key="12">
    <source>
        <dbReference type="PIRSR" id="PIRSR006268-2"/>
    </source>
</evidence>
<evidence type="ECO:0000256" key="6">
    <source>
        <dbReference type="ARBA" id="ARBA00022723"/>
    </source>
</evidence>
<dbReference type="AlphaFoldDB" id="A0A831RXZ2"/>
<evidence type="ECO:0000256" key="11">
    <source>
        <dbReference type="PIRNR" id="PIRNR006268"/>
    </source>
</evidence>
<comment type="catalytic activity">
    <reaction evidence="10 11 13">
        <text>L-threonyl-[protein] + FAD = FMN-L-threonyl-[protein] + AMP + H(+)</text>
        <dbReference type="Rhea" id="RHEA:36847"/>
        <dbReference type="Rhea" id="RHEA-COMP:11060"/>
        <dbReference type="Rhea" id="RHEA-COMP:11061"/>
        <dbReference type="ChEBI" id="CHEBI:15378"/>
        <dbReference type="ChEBI" id="CHEBI:30013"/>
        <dbReference type="ChEBI" id="CHEBI:57692"/>
        <dbReference type="ChEBI" id="CHEBI:74257"/>
        <dbReference type="ChEBI" id="CHEBI:456215"/>
        <dbReference type="EC" id="2.7.1.180"/>
    </reaction>
</comment>
<evidence type="ECO:0000256" key="5">
    <source>
        <dbReference type="ARBA" id="ARBA00022679"/>
    </source>
</evidence>
<gene>
    <name evidence="14" type="ORF">ENJ12_09665</name>
</gene>
<dbReference type="EC" id="2.7.1.180" evidence="2 11"/>
<dbReference type="PANTHER" id="PTHR30040">
    <property type="entry name" value="THIAMINE BIOSYNTHESIS LIPOPROTEIN APBE"/>
    <property type="match status" value="1"/>
</dbReference>
<keyword evidence="13" id="KW-0732">Signal</keyword>
<keyword evidence="7 11" id="KW-0274">FAD</keyword>
<comment type="similarity">
    <text evidence="1 11 13">Belongs to the ApbE family.</text>
</comment>
<dbReference type="Gene3D" id="3.10.520.10">
    <property type="entry name" value="ApbE-like domains"/>
    <property type="match status" value="1"/>
</dbReference>
<feature type="binding site" evidence="12">
    <location>
        <position position="291"/>
    </location>
    <ligand>
        <name>Mg(2+)</name>
        <dbReference type="ChEBI" id="CHEBI:18420"/>
    </ligand>
</feature>
<name>A0A831RXZ2_9GAMM</name>
<dbReference type="PROSITE" id="PS51257">
    <property type="entry name" value="PROKAR_LIPOPROTEIN"/>
    <property type="match status" value="1"/>
</dbReference>
<keyword evidence="5 11" id="KW-0808">Transferase</keyword>
<evidence type="ECO:0000256" key="13">
    <source>
        <dbReference type="RuleBase" id="RU363002"/>
    </source>
</evidence>
<comment type="caution">
    <text evidence="14">The sequence shown here is derived from an EMBL/GenBank/DDBJ whole genome shotgun (WGS) entry which is preliminary data.</text>
</comment>
<evidence type="ECO:0000256" key="2">
    <source>
        <dbReference type="ARBA" id="ARBA00011955"/>
    </source>
</evidence>
<protein>
    <recommendedName>
        <fullName evidence="3 11">FAD:protein FMN transferase</fullName>
        <ecNumber evidence="2 11">2.7.1.180</ecNumber>
    </recommendedName>
    <alternativeName>
        <fullName evidence="9 11">Flavin transferase</fullName>
    </alternativeName>
</protein>
<proteinExistence type="inferred from homology"/>
<comment type="cofactor">
    <cofactor evidence="12">
        <name>Mg(2+)</name>
        <dbReference type="ChEBI" id="CHEBI:18420"/>
    </cofactor>
    <cofactor evidence="12">
        <name>Mn(2+)</name>
        <dbReference type="ChEBI" id="CHEBI:29035"/>
    </cofactor>
    <text evidence="12">Magnesium. Can also use manganese.</text>
</comment>
<sequence length="356" mass="39060">MTTAVRLAAPLLAMLLLLSACDRPQPVYNSRFLTFGTLTDISIVGVTHERAMRAVETLEDDFAIMNKAWHAWAPGPLTRTNNLLAEGVRFAVPPSVLTLMKKAKQLARQSDNLFNPAVGRLIKLWGFQSDTLEDHRPPEKEAIEKLLAAHPTMDDITIDGIHAQCSNPAVQLDFGAIGKGYGIDLAIEHLKEMGIQNAIVNSGGDLRAIGSRGGHPWRIAIRSPSGSGTLGFLYVSGDESVFTSGNYERNYLWEGKLYHHIIDPRTGYPAEGTRSVTVIHDNATVADAAATALFVAGPKDWHRIARQMGIKYVLLIDTDNIVHMNPAMKKRVQLMDRNQPVEISAPLTDTVTADRP</sequence>
<feature type="signal peptide" evidence="13">
    <location>
        <begin position="1"/>
        <end position="22"/>
    </location>
</feature>
<dbReference type="GO" id="GO:0046872">
    <property type="term" value="F:metal ion binding"/>
    <property type="evidence" value="ECO:0007669"/>
    <property type="project" value="UniProtKB-UniRule"/>
</dbReference>
<dbReference type="InterPro" id="IPR003374">
    <property type="entry name" value="ApbE-like_sf"/>
</dbReference>
<dbReference type="EMBL" id="DRLF01000332">
    <property type="protein sequence ID" value="HEC07109.1"/>
    <property type="molecule type" value="Genomic_DNA"/>
</dbReference>
<comment type="subcellular location">
    <subcellularLocation>
        <location evidence="13">Cell inner membrane</location>
        <topology evidence="13">Lipid-anchor</topology>
        <orientation evidence="13">Periplasmic side</orientation>
    </subcellularLocation>
</comment>
<dbReference type="Proteomes" id="UP000886339">
    <property type="component" value="Unassembled WGS sequence"/>
</dbReference>
<comment type="function">
    <text evidence="13">Flavin transferase that catalyzes the transfer of the FMN moiety of FAD and its covalent binding to the hydroxyl group of a threonine residue in a target flavoprotein.</text>
</comment>
<evidence type="ECO:0000256" key="8">
    <source>
        <dbReference type="ARBA" id="ARBA00022842"/>
    </source>
</evidence>
<organism evidence="14">
    <name type="scientific">Thiolapillus brandeum</name>
    <dbReference type="NCBI Taxonomy" id="1076588"/>
    <lineage>
        <taxon>Bacteria</taxon>
        <taxon>Pseudomonadati</taxon>
        <taxon>Pseudomonadota</taxon>
        <taxon>Gammaproteobacteria</taxon>
        <taxon>Chromatiales</taxon>
        <taxon>Sedimenticolaceae</taxon>
        <taxon>Thiolapillus</taxon>
    </lineage>
</organism>
<keyword evidence="13" id="KW-0997">Cell inner membrane</keyword>
<evidence type="ECO:0000256" key="9">
    <source>
        <dbReference type="ARBA" id="ARBA00031306"/>
    </source>
</evidence>